<keyword evidence="9" id="KW-0067">ATP-binding</keyword>
<keyword evidence="13 18" id="KW-0472">Membrane</keyword>
<dbReference type="FunFam" id="3.40.50.300:FF:000293">
    <property type="entry name" value="ATP binding cassette subfamily C member 1"/>
    <property type="match status" value="1"/>
</dbReference>
<evidence type="ECO:0000256" key="15">
    <source>
        <dbReference type="ARBA" id="ARBA00047523"/>
    </source>
</evidence>
<evidence type="ECO:0000313" key="21">
    <source>
        <dbReference type="EMBL" id="ELU09880.1"/>
    </source>
</evidence>
<keyword evidence="4" id="KW-0813">Transport</keyword>
<comment type="catalytic activity">
    <reaction evidence="16">
        <text>17beta-estradiol 17-O-(beta-D-glucuronate)(in) + ATP + H2O = 17beta-estradiol 17-O-(beta-D-glucuronate)(out) + ADP + phosphate + H(+)</text>
        <dbReference type="Rhea" id="RHEA:60128"/>
        <dbReference type="ChEBI" id="CHEBI:15377"/>
        <dbReference type="ChEBI" id="CHEBI:15378"/>
        <dbReference type="ChEBI" id="CHEBI:30616"/>
        <dbReference type="ChEBI" id="CHEBI:43474"/>
        <dbReference type="ChEBI" id="CHEBI:82961"/>
        <dbReference type="ChEBI" id="CHEBI:456216"/>
    </reaction>
    <physiologicalReaction direction="left-to-right" evidence="16">
        <dbReference type="Rhea" id="RHEA:60129"/>
    </physiologicalReaction>
</comment>
<keyword evidence="10" id="KW-1278">Translocase</keyword>
<dbReference type="GO" id="GO:0005886">
    <property type="term" value="C:plasma membrane"/>
    <property type="evidence" value="ECO:0007669"/>
    <property type="project" value="UniProtKB-SubCell"/>
</dbReference>
<evidence type="ECO:0000256" key="16">
    <source>
        <dbReference type="ARBA" id="ARBA00047576"/>
    </source>
</evidence>
<dbReference type="GO" id="GO:0016887">
    <property type="term" value="F:ATP hydrolysis activity"/>
    <property type="evidence" value="ECO:0007669"/>
    <property type="project" value="InterPro"/>
</dbReference>
<dbReference type="Proteomes" id="UP000014760">
    <property type="component" value="Unassembled WGS sequence"/>
</dbReference>
<evidence type="ECO:0000256" key="11">
    <source>
        <dbReference type="ARBA" id="ARBA00022989"/>
    </source>
</evidence>
<evidence type="ECO:0000256" key="9">
    <source>
        <dbReference type="ARBA" id="ARBA00022840"/>
    </source>
</evidence>
<feature type="transmembrane region" description="Helical" evidence="18">
    <location>
        <begin position="48"/>
        <end position="73"/>
    </location>
</feature>
<dbReference type="InterPro" id="IPR005292">
    <property type="entry name" value="MRP"/>
</dbReference>
<keyword evidence="5" id="KW-1003">Cell membrane</keyword>
<feature type="transmembrane region" description="Helical" evidence="18">
    <location>
        <begin position="85"/>
        <end position="105"/>
    </location>
</feature>
<dbReference type="Gene3D" id="3.40.50.300">
    <property type="entry name" value="P-loop containing nucleotide triphosphate hydrolases"/>
    <property type="match status" value="2"/>
</dbReference>
<evidence type="ECO:0000256" key="8">
    <source>
        <dbReference type="ARBA" id="ARBA00022741"/>
    </source>
</evidence>
<evidence type="ECO:0000256" key="12">
    <source>
        <dbReference type="ARBA" id="ARBA00023055"/>
    </source>
</evidence>
<reference evidence="22" key="3">
    <citation type="submission" date="2015-06" db="UniProtKB">
        <authorList>
            <consortium name="EnsemblMetazoa"/>
        </authorList>
    </citation>
    <scope>IDENTIFICATION</scope>
</reference>
<dbReference type="InterPro" id="IPR050173">
    <property type="entry name" value="ABC_transporter_C-like"/>
</dbReference>
<dbReference type="GO" id="GO:0008559">
    <property type="term" value="F:ABC-type xenobiotic transporter activity"/>
    <property type="evidence" value="ECO:0007669"/>
    <property type="project" value="UniProtKB-EC"/>
</dbReference>
<evidence type="ECO:0000256" key="18">
    <source>
        <dbReference type="SAM" id="Phobius"/>
    </source>
</evidence>
<protein>
    <submittedName>
        <fullName evidence="21 22">Uncharacterized protein</fullName>
    </submittedName>
</protein>
<reference evidence="21 23" key="2">
    <citation type="journal article" date="2013" name="Nature">
        <title>Insights into bilaterian evolution from three spiralian genomes.</title>
        <authorList>
            <person name="Simakov O."/>
            <person name="Marletaz F."/>
            <person name="Cho S.J."/>
            <person name="Edsinger-Gonzales E."/>
            <person name="Havlak P."/>
            <person name="Hellsten U."/>
            <person name="Kuo D.H."/>
            <person name="Larsson T."/>
            <person name="Lv J."/>
            <person name="Arendt D."/>
            <person name="Savage R."/>
            <person name="Osoegawa K."/>
            <person name="de Jong P."/>
            <person name="Grimwood J."/>
            <person name="Chapman J.A."/>
            <person name="Shapiro H."/>
            <person name="Aerts A."/>
            <person name="Otillar R.P."/>
            <person name="Terry A.Y."/>
            <person name="Boore J.L."/>
            <person name="Grigoriev I.V."/>
            <person name="Lindberg D.R."/>
            <person name="Seaver E.C."/>
            <person name="Weisblat D.A."/>
            <person name="Putnam N.H."/>
            <person name="Rokhsar D.S."/>
        </authorList>
    </citation>
    <scope>NUCLEOTIDE SEQUENCE</scope>
    <source>
        <strain evidence="21 23">I ESC-2004</strain>
    </source>
</reference>
<keyword evidence="6 18" id="KW-0812">Transmembrane</keyword>
<dbReference type="NCBIfam" id="TIGR00957">
    <property type="entry name" value="MRP_assoc_pro"/>
    <property type="match status" value="1"/>
</dbReference>
<dbReference type="HOGENOM" id="CLU_000604_27_3_1"/>
<dbReference type="FunFam" id="1.20.1560.10:FF:000007">
    <property type="entry name" value="ATP-binding cassette subfamily C member 1"/>
    <property type="match status" value="1"/>
</dbReference>
<dbReference type="PANTHER" id="PTHR24223:SF443">
    <property type="entry name" value="MULTIDRUG-RESISTANCE LIKE PROTEIN 1, ISOFORM I"/>
    <property type="match status" value="1"/>
</dbReference>
<dbReference type="SUPFAM" id="SSF90123">
    <property type="entry name" value="ABC transporter transmembrane region"/>
    <property type="match status" value="2"/>
</dbReference>
<feature type="transmembrane region" description="Helical" evidence="18">
    <location>
        <begin position="1118"/>
        <end position="1138"/>
    </location>
</feature>
<evidence type="ECO:0000256" key="7">
    <source>
        <dbReference type="ARBA" id="ARBA00022737"/>
    </source>
</evidence>
<gene>
    <name evidence="21" type="ORF">CAPTEDRAFT_178694</name>
</gene>
<organism evidence="21">
    <name type="scientific">Capitella teleta</name>
    <name type="common">Polychaete worm</name>
    <dbReference type="NCBI Taxonomy" id="283909"/>
    <lineage>
        <taxon>Eukaryota</taxon>
        <taxon>Metazoa</taxon>
        <taxon>Spiralia</taxon>
        <taxon>Lophotrochozoa</taxon>
        <taxon>Annelida</taxon>
        <taxon>Polychaeta</taxon>
        <taxon>Sedentaria</taxon>
        <taxon>Scolecida</taxon>
        <taxon>Capitellidae</taxon>
        <taxon>Capitella</taxon>
    </lineage>
</organism>
<keyword evidence="7" id="KW-0677">Repeat</keyword>
<comment type="subcellular location">
    <subcellularLocation>
        <location evidence="2">Cell membrane</location>
        <topology evidence="2">Multi-pass membrane protein</topology>
    </subcellularLocation>
    <subcellularLocation>
        <location evidence="1">Vacuole membrane</location>
        <topology evidence="1">Multi-pass membrane protein</topology>
    </subcellularLocation>
</comment>
<feature type="transmembrane region" description="Helical" evidence="18">
    <location>
        <begin position="469"/>
        <end position="488"/>
    </location>
</feature>
<dbReference type="FunFam" id="1.20.1560.10:FF:000001">
    <property type="entry name" value="ATP-binding cassette subfamily C member 1"/>
    <property type="match status" value="1"/>
</dbReference>
<dbReference type="EnsemblMetazoa" id="CapteT178694">
    <property type="protein sequence ID" value="CapteP178694"/>
    <property type="gene ID" value="CapteG178694"/>
</dbReference>
<evidence type="ECO:0000256" key="10">
    <source>
        <dbReference type="ARBA" id="ARBA00022967"/>
    </source>
</evidence>
<dbReference type="CDD" id="cd03250">
    <property type="entry name" value="ABCC_MRP_domain1"/>
    <property type="match status" value="1"/>
</dbReference>
<dbReference type="Pfam" id="PF00005">
    <property type="entry name" value="ABC_tran"/>
    <property type="match status" value="2"/>
</dbReference>
<dbReference type="GO" id="GO:0006869">
    <property type="term" value="P:lipid transport"/>
    <property type="evidence" value="ECO:0007669"/>
    <property type="project" value="UniProtKB-KW"/>
</dbReference>
<dbReference type="InterPro" id="IPR056227">
    <property type="entry name" value="TMD0_ABC"/>
</dbReference>
<evidence type="ECO:0000256" key="13">
    <source>
        <dbReference type="ARBA" id="ARBA00023136"/>
    </source>
</evidence>
<evidence type="ECO:0000256" key="5">
    <source>
        <dbReference type="ARBA" id="ARBA00022475"/>
    </source>
</evidence>
<dbReference type="InterPro" id="IPR027417">
    <property type="entry name" value="P-loop_NTPase"/>
</dbReference>
<feature type="transmembrane region" description="Helical" evidence="18">
    <location>
        <begin position="586"/>
        <end position="609"/>
    </location>
</feature>
<dbReference type="OrthoDB" id="6500128at2759"/>
<dbReference type="EMBL" id="KB297837">
    <property type="protein sequence ID" value="ELU09880.1"/>
    <property type="molecule type" value="Genomic_DNA"/>
</dbReference>
<dbReference type="SUPFAM" id="SSF52540">
    <property type="entry name" value="P-loop containing nucleoside triphosphate hydrolases"/>
    <property type="match status" value="2"/>
</dbReference>
<feature type="transmembrane region" description="Helical" evidence="18">
    <location>
        <begin position="546"/>
        <end position="574"/>
    </location>
</feature>
<feature type="transmembrane region" description="Helical" evidence="18">
    <location>
        <begin position="1090"/>
        <end position="1112"/>
    </location>
</feature>
<feature type="transmembrane region" description="Helical" evidence="18">
    <location>
        <begin position="151"/>
        <end position="169"/>
    </location>
</feature>
<feature type="domain" description="ABC transmembrane type-1" evidence="20">
    <location>
        <begin position="978"/>
        <end position="1260"/>
    </location>
</feature>
<evidence type="ECO:0000256" key="2">
    <source>
        <dbReference type="ARBA" id="ARBA00004651"/>
    </source>
</evidence>
<feature type="transmembrane region" description="Helical" evidence="18">
    <location>
        <begin position="117"/>
        <end position="139"/>
    </location>
</feature>
<dbReference type="PANTHER" id="PTHR24223">
    <property type="entry name" value="ATP-BINDING CASSETTE SUB-FAMILY C"/>
    <property type="match status" value="1"/>
</dbReference>
<dbReference type="CDD" id="cd18595">
    <property type="entry name" value="ABC_6TM_MRP1_2_3_6_D1_like"/>
    <property type="match status" value="1"/>
</dbReference>
<keyword evidence="12" id="KW-0445">Lipid transport</keyword>
<feature type="domain" description="ABC transmembrane type-1" evidence="20">
    <location>
        <begin position="330"/>
        <end position="612"/>
    </location>
</feature>
<evidence type="ECO:0000256" key="17">
    <source>
        <dbReference type="SAM" id="MobiDB-lite"/>
    </source>
</evidence>
<accession>R7UUK9</accession>
<evidence type="ECO:0000256" key="14">
    <source>
        <dbReference type="ARBA" id="ARBA00034018"/>
    </source>
</evidence>
<evidence type="ECO:0000313" key="23">
    <source>
        <dbReference type="Proteomes" id="UP000014760"/>
    </source>
</evidence>
<dbReference type="PROSITE" id="PS50893">
    <property type="entry name" value="ABC_TRANSPORTER_2"/>
    <property type="match status" value="2"/>
</dbReference>
<sequence length="1538" mass="171705">MKAFVFPSQEPQVNPVTPTLNLTSSNFSTNSYVVTPSAVDRLKLSECFLLTVCAWVPCLYLFLTSAFYIPYLFRLKNKCIPHSGLNIAKTVLSGVLLLLVVIHLFKRVYDNGQGVALHPIYVIEPVLNIPAMILAAILIQLGRFKGVRSTGVLFIYWLLQSAGALFILRERILDIIELVRLLTSFVLFNLLYVPTPVSVRLCQKLTLGIDFVGLQNECPERAAGFLSVLSFWWFTRLITRGYRQDLTTEDLWLLNDEDCANEVYPRLEKQWKSELHKQRESQQHDSEATKCSPEEIHLKSDVDVVQPAKETGYQPSLAKALVRAFGPQFLVGSSLKFCQDILIFVSPMLLKKLIAFTQNKSQPLWQGYMYAVMMFVTVFTQSMILHQYFHRCFIVGMNLRTAVTAAVYKKALKLSNAAKQKSTVGEIVNLMSVDAQRFMELTTYLNMLWSAPLQMLVCLYFLWKTLGPSVLAGVFIMILLIPVNAILAKKNKSLQVVQMKHKDNRIKLMNEILNGIKVLKLYAWELSFEDKVINIRNKELKVLRQAAYLNAASSFTWTCAPFLVSLTTFAFYVLSSENNVLDAEKAFVSLALFNILRFPLSMLPMLIAGMTQAVVSTKRLQDFLKSEELDERSVAHDSANQGSFEAVHMQHGTFAWENGQENPTLHDMTLSVKKGEFVAIVGTVGSGKSSLVSAMLGEMRKLQGNVSVNGSVAYVAQQAWIQNASLRENILFGQSMREEPYQKILDACSLGPDLEILPGGDLTEIGEKGINISGGQKQRVSLARAVYSDTDIYLLDDPLSAVDSHVGKHIFSHLLDRGGLLQDKTRILVTHGISFLPKVDRIVVLKDGRISEVGTFEELLDANGAFAEFLRTYLVNHDEDDDVISEEGQDGRLISSRSSLGSKHNLKGSLAHLPAAEEKDKEGNGVIHLTEEKDQEAGKKDEEKEKDRLIQAEKAETGRVKFSVFWAYMQSVGLPISFAILAFYFLNTAASVGANFWLSAWSNDIAVNGTQDMAQRDLRLGVYGALGLAQAIAVWFAGFARANGALLASRLLHAELLTHCLRSPIEFFDTTPIGRILNRFSKDIDTVDNAIPNTIGTWLMCVFQVVAMIVVIGSSTPYFLVVAAVLSVFYIAIQRFFVATSRQLKRLESVSRSPIYSHFGETVQGASTIRAYAQQDRFMRESDGRVDANQICYYPSIVANRWLAVRLEFVGNCIVMSSALFAVLGRDHLTGGIVGLSISYALNITQTLNWMVRMTSELETNIVAVERVKEYSETPTEADWVKESCRPSKYWPQSGVVEFKEYTTRYREGLDLVLKGLTCQIQGGEKIGIVGRTGAGKSSLTLALFRIIESAGGSITIDGMNVADMGLHDLRGRLTIIPQDPVLFSGSLRMNLDPFDAHTDDEIWLALEHAHLKTFVKGLPEELQHECTEGGENLSVGQRQLVCLARALLRKTRILVLDEATAAVDLETDDLIQGTIRTQFEECTVLTIAHRLNTIMDYTRVMVLSNGCIKEFDTPKNLLSRRDSEFYAMVKDAGLVTE</sequence>
<evidence type="ECO:0000256" key="6">
    <source>
        <dbReference type="ARBA" id="ARBA00022692"/>
    </source>
</evidence>
<evidence type="ECO:0000313" key="22">
    <source>
        <dbReference type="EnsemblMetazoa" id="CapteP178694"/>
    </source>
</evidence>
<evidence type="ECO:0000259" key="20">
    <source>
        <dbReference type="PROSITE" id="PS50929"/>
    </source>
</evidence>
<dbReference type="Gene3D" id="1.20.1560.10">
    <property type="entry name" value="ABC transporter type 1, transmembrane domain"/>
    <property type="match status" value="2"/>
</dbReference>
<dbReference type="InterPro" id="IPR003439">
    <property type="entry name" value="ABC_transporter-like_ATP-bd"/>
</dbReference>
<dbReference type="GO" id="GO:0005524">
    <property type="term" value="F:ATP binding"/>
    <property type="evidence" value="ECO:0007669"/>
    <property type="project" value="UniProtKB-KW"/>
</dbReference>
<evidence type="ECO:0000256" key="1">
    <source>
        <dbReference type="ARBA" id="ARBA00004128"/>
    </source>
</evidence>
<dbReference type="Pfam" id="PF24357">
    <property type="entry name" value="TMD0_ABC"/>
    <property type="match status" value="1"/>
</dbReference>
<dbReference type="InterPro" id="IPR011527">
    <property type="entry name" value="ABC1_TM_dom"/>
</dbReference>
<feature type="domain" description="ABC transporter" evidence="19">
    <location>
        <begin position="1297"/>
        <end position="1531"/>
    </location>
</feature>
<feature type="region of interest" description="Disordered" evidence="17">
    <location>
        <begin position="911"/>
        <end position="946"/>
    </location>
</feature>
<keyword evidence="11 18" id="KW-1133">Transmembrane helix</keyword>
<dbReference type="SMART" id="SM00382">
    <property type="entry name" value="AAA"/>
    <property type="match status" value="2"/>
</dbReference>
<feature type="domain" description="ABC transporter" evidence="19">
    <location>
        <begin position="647"/>
        <end position="872"/>
    </location>
</feature>
<dbReference type="EMBL" id="AMQN01006210">
    <property type="status" value="NOT_ANNOTATED_CDS"/>
    <property type="molecule type" value="Genomic_DNA"/>
</dbReference>
<dbReference type="FunCoup" id="R7UUK9">
    <property type="interactions" value="412"/>
</dbReference>
<keyword evidence="23" id="KW-1185">Reference proteome</keyword>
<dbReference type="InterPro" id="IPR003593">
    <property type="entry name" value="AAA+_ATPase"/>
</dbReference>
<evidence type="ECO:0000256" key="3">
    <source>
        <dbReference type="ARBA" id="ARBA00009726"/>
    </source>
</evidence>
<dbReference type="Pfam" id="PF00664">
    <property type="entry name" value="ABC_membrane"/>
    <property type="match status" value="2"/>
</dbReference>
<keyword evidence="8" id="KW-0547">Nucleotide-binding</keyword>
<dbReference type="PROSITE" id="PS00211">
    <property type="entry name" value="ABC_TRANSPORTER_1"/>
    <property type="match status" value="2"/>
</dbReference>
<evidence type="ECO:0000259" key="19">
    <source>
        <dbReference type="PROSITE" id="PS50893"/>
    </source>
</evidence>
<comment type="catalytic activity">
    <reaction evidence="15">
        <text>leukotriene C4(in) + ATP + H2O = leukotriene C4(out) + ADP + phosphate + H(+)</text>
        <dbReference type="Rhea" id="RHEA:38963"/>
        <dbReference type="ChEBI" id="CHEBI:15377"/>
        <dbReference type="ChEBI" id="CHEBI:15378"/>
        <dbReference type="ChEBI" id="CHEBI:30616"/>
        <dbReference type="ChEBI" id="CHEBI:43474"/>
        <dbReference type="ChEBI" id="CHEBI:57973"/>
        <dbReference type="ChEBI" id="CHEBI:456216"/>
    </reaction>
    <physiologicalReaction direction="left-to-right" evidence="15">
        <dbReference type="Rhea" id="RHEA:38964"/>
    </physiologicalReaction>
</comment>
<feature type="compositionally biased region" description="Basic and acidic residues" evidence="17">
    <location>
        <begin position="915"/>
        <end position="946"/>
    </location>
</feature>
<dbReference type="OMA" id="IQYAFIC"/>
<comment type="catalytic activity">
    <reaction evidence="14">
        <text>ATP + H2O + xenobioticSide 1 = ADP + phosphate + xenobioticSide 2.</text>
        <dbReference type="EC" id="7.6.2.2"/>
    </reaction>
</comment>
<dbReference type="PROSITE" id="PS50929">
    <property type="entry name" value="ABC_TM1F"/>
    <property type="match status" value="2"/>
</dbReference>
<dbReference type="STRING" id="283909.R7UUK9"/>
<proteinExistence type="inferred from homology"/>
<dbReference type="GO" id="GO:0005774">
    <property type="term" value="C:vacuolar membrane"/>
    <property type="evidence" value="ECO:0007669"/>
    <property type="project" value="UniProtKB-SubCell"/>
</dbReference>
<reference evidence="23" key="1">
    <citation type="submission" date="2012-12" db="EMBL/GenBank/DDBJ databases">
        <authorList>
            <person name="Hellsten U."/>
            <person name="Grimwood J."/>
            <person name="Chapman J.A."/>
            <person name="Shapiro H."/>
            <person name="Aerts A."/>
            <person name="Otillar R.P."/>
            <person name="Terry A.Y."/>
            <person name="Boore J.L."/>
            <person name="Simakov O."/>
            <person name="Marletaz F."/>
            <person name="Cho S.-J."/>
            <person name="Edsinger-Gonzales E."/>
            <person name="Havlak P."/>
            <person name="Kuo D.-H."/>
            <person name="Larsson T."/>
            <person name="Lv J."/>
            <person name="Arendt D."/>
            <person name="Savage R."/>
            <person name="Osoegawa K."/>
            <person name="de Jong P."/>
            <person name="Lindberg D.R."/>
            <person name="Seaver E.C."/>
            <person name="Weisblat D.A."/>
            <person name="Putnam N.H."/>
            <person name="Grigoriev I.V."/>
            <person name="Rokhsar D.S."/>
        </authorList>
    </citation>
    <scope>NUCLEOTIDE SEQUENCE</scope>
    <source>
        <strain evidence="23">I ESC-2004</strain>
    </source>
</reference>
<dbReference type="CDD" id="cd18603">
    <property type="entry name" value="ABC_6TM_MRP1_2_3_6_D2_like"/>
    <property type="match status" value="1"/>
</dbReference>
<dbReference type="InterPro" id="IPR036640">
    <property type="entry name" value="ABC1_TM_sf"/>
</dbReference>
<evidence type="ECO:0000256" key="4">
    <source>
        <dbReference type="ARBA" id="ARBA00022448"/>
    </source>
</evidence>
<feature type="transmembrane region" description="Helical" evidence="18">
    <location>
        <begin position="370"/>
        <end position="389"/>
    </location>
</feature>
<comment type="similarity">
    <text evidence="3">Belongs to the ABC transporter superfamily. ABCC family. Conjugate transporter (TC 3.A.1.208) subfamily.</text>
</comment>
<feature type="transmembrane region" description="Helical" evidence="18">
    <location>
        <begin position="1020"/>
        <end position="1040"/>
    </location>
</feature>
<name>R7UUK9_CAPTE</name>
<dbReference type="InterPro" id="IPR017871">
    <property type="entry name" value="ABC_transporter-like_CS"/>
</dbReference>
<dbReference type="FunFam" id="3.40.50.300:FF:000074">
    <property type="entry name" value="Multidrug resistance-associated protein 5 isoform 1"/>
    <property type="match status" value="1"/>
</dbReference>
<dbReference type="CDD" id="cd03244">
    <property type="entry name" value="ABCC_MRP_domain2"/>
    <property type="match status" value="1"/>
</dbReference>
<feature type="transmembrane region" description="Helical" evidence="18">
    <location>
        <begin position="444"/>
        <end position="463"/>
    </location>
</feature>
<feature type="transmembrane region" description="Helical" evidence="18">
    <location>
        <begin position="964"/>
        <end position="986"/>
    </location>
</feature>